<dbReference type="Proteomes" id="UP000675880">
    <property type="component" value="Unassembled WGS sequence"/>
</dbReference>
<organism evidence="1 2">
    <name type="scientific">Nitrospira defluvii</name>
    <dbReference type="NCBI Taxonomy" id="330214"/>
    <lineage>
        <taxon>Bacteria</taxon>
        <taxon>Pseudomonadati</taxon>
        <taxon>Nitrospirota</taxon>
        <taxon>Nitrospiria</taxon>
        <taxon>Nitrospirales</taxon>
        <taxon>Nitrospiraceae</taxon>
        <taxon>Nitrospira</taxon>
    </lineage>
</organism>
<evidence type="ECO:0008006" key="3">
    <source>
        <dbReference type="Google" id="ProtNLM"/>
    </source>
</evidence>
<dbReference type="EMBL" id="CAJNBJ010000021">
    <property type="protein sequence ID" value="CAE6801112.1"/>
    <property type="molecule type" value="Genomic_DNA"/>
</dbReference>
<proteinExistence type="predicted"/>
<name>A0ABM8SCD2_9BACT</name>
<gene>
    <name evidence="1" type="ORF">NSPZN2_80068</name>
</gene>
<reference evidence="1 2" key="1">
    <citation type="submission" date="2021-02" db="EMBL/GenBank/DDBJ databases">
        <authorList>
            <person name="Han P."/>
        </authorList>
    </citation>
    <scope>NUCLEOTIDE SEQUENCE [LARGE SCALE GENOMIC DNA]</scope>
    <source>
        <strain evidence="1">Candidatus Nitrospira sp. ZN2</strain>
    </source>
</reference>
<keyword evidence="2" id="KW-1185">Reference proteome</keyword>
<protein>
    <recommendedName>
        <fullName evidence="3">Secreted protein</fullName>
    </recommendedName>
</protein>
<comment type="caution">
    <text evidence="1">The sequence shown here is derived from an EMBL/GenBank/DDBJ whole genome shotgun (WGS) entry which is preliminary data.</text>
</comment>
<evidence type="ECO:0000313" key="2">
    <source>
        <dbReference type="Proteomes" id="UP000675880"/>
    </source>
</evidence>
<sequence>MCALTSPSAVLLSFSNTRLVVPMVPLTRLVQGKTGQLPARASCGAGAQGVGLFFARKNSARSSPAEGAHGLRALLRTFIHGR</sequence>
<accession>A0ABM8SCD2</accession>
<evidence type="ECO:0000313" key="1">
    <source>
        <dbReference type="EMBL" id="CAE6801112.1"/>
    </source>
</evidence>